<keyword evidence="2" id="KW-0472">Membrane</keyword>
<feature type="compositionally biased region" description="Pro residues" evidence="1">
    <location>
        <begin position="1"/>
        <end position="19"/>
    </location>
</feature>
<reference evidence="3 4" key="1">
    <citation type="submission" date="2019-07" db="EMBL/GenBank/DDBJ databases">
        <title>Whole genome shotgun sequence of Pseudonocardia asaccharolytica NBRC 16224.</title>
        <authorList>
            <person name="Hosoyama A."/>
            <person name="Uohara A."/>
            <person name="Ohji S."/>
            <person name="Ichikawa N."/>
        </authorList>
    </citation>
    <scope>NUCLEOTIDE SEQUENCE [LARGE SCALE GENOMIC DNA]</scope>
    <source>
        <strain evidence="3 4">NBRC 16224</strain>
    </source>
</reference>
<feature type="transmembrane region" description="Helical" evidence="2">
    <location>
        <begin position="84"/>
        <end position="103"/>
    </location>
</feature>
<sequence length="325" mass="34121">MEPPRTPGPPNGPAAPNPYLPAERLPSCHEPPPFQPPPSAPPPADRPANPWARLRLRSLRGAAGAGIAGAALLLFPFLDEPGRWWVPVGLGVGTLALLTLLRLDRLLGRWSWHVAGLVLVAALVEGTRQNPWVWAFAVSVGVLLAGLLRLPRWRLVVVGVALCAVSMVGYAFRAVEVAEHQKQIAAQAGNQARAVLGGVEKPQQVLPLLDRAITGPVADTEAVCRTLSPSAEQQVASAMGAVDCAAAVIAMHARWVTAEGVAPTTAAPRAGTGTAPTLPPDQPSYLLDGCATSWGSTAGPQLGRVEIAWTSPTARRYQITGFQPC</sequence>
<keyword evidence="2" id="KW-1133">Transmembrane helix</keyword>
<dbReference type="Proteomes" id="UP000321328">
    <property type="component" value="Unassembled WGS sequence"/>
</dbReference>
<proteinExistence type="predicted"/>
<organism evidence="3 4">
    <name type="scientific">Pseudonocardia asaccharolytica DSM 44247 = NBRC 16224</name>
    <dbReference type="NCBI Taxonomy" id="1123024"/>
    <lineage>
        <taxon>Bacteria</taxon>
        <taxon>Bacillati</taxon>
        <taxon>Actinomycetota</taxon>
        <taxon>Actinomycetes</taxon>
        <taxon>Pseudonocardiales</taxon>
        <taxon>Pseudonocardiaceae</taxon>
        <taxon>Pseudonocardia</taxon>
    </lineage>
</organism>
<keyword evidence="4" id="KW-1185">Reference proteome</keyword>
<evidence type="ECO:0000256" key="1">
    <source>
        <dbReference type="SAM" id="MobiDB-lite"/>
    </source>
</evidence>
<keyword evidence="2" id="KW-0812">Transmembrane</keyword>
<evidence type="ECO:0000313" key="3">
    <source>
        <dbReference type="EMBL" id="GEL20002.1"/>
    </source>
</evidence>
<feature type="transmembrane region" description="Helical" evidence="2">
    <location>
        <begin position="132"/>
        <end position="148"/>
    </location>
</feature>
<gene>
    <name evidence="3" type="ORF">PA7_38390</name>
</gene>
<feature type="transmembrane region" description="Helical" evidence="2">
    <location>
        <begin position="59"/>
        <end position="78"/>
    </location>
</feature>
<dbReference type="AlphaFoldDB" id="A0A511D5D0"/>
<comment type="caution">
    <text evidence="3">The sequence shown here is derived from an EMBL/GenBank/DDBJ whole genome shotgun (WGS) entry which is preliminary data.</text>
</comment>
<feature type="transmembrane region" description="Helical" evidence="2">
    <location>
        <begin position="155"/>
        <end position="172"/>
    </location>
</feature>
<name>A0A511D5D0_9PSEU</name>
<feature type="transmembrane region" description="Helical" evidence="2">
    <location>
        <begin position="110"/>
        <end position="126"/>
    </location>
</feature>
<feature type="compositionally biased region" description="Pro residues" evidence="1">
    <location>
        <begin position="29"/>
        <end position="45"/>
    </location>
</feature>
<dbReference type="EMBL" id="BJVI01000053">
    <property type="protein sequence ID" value="GEL20002.1"/>
    <property type="molecule type" value="Genomic_DNA"/>
</dbReference>
<dbReference type="OrthoDB" id="3579684at2"/>
<feature type="region of interest" description="Disordered" evidence="1">
    <location>
        <begin position="1"/>
        <end position="47"/>
    </location>
</feature>
<protein>
    <submittedName>
        <fullName evidence="3">Uncharacterized protein</fullName>
    </submittedName>
</protein>
<dbReference type="STRING" id="1123024.GCA_000423625_04410"/>
<evidence type="ECO:0000313" key="4">
    <source>
        <dbReference type="Proteomes" id="UP000321328"/>
    </source>
</evidence>
<dbReference type="RefSeq" id="WP_028931636.1">
    <property type="nucleotide sequence ID" value="NZ_AUII01000033.1"/>
</dbReference>
<evidence type="ECO:0000256" key="2">
    <source>
        <dbReference type="SAM" id="Phobius"/>
    </source>
</evidence>
<accession>A0A511D5D0</accession>